<feature type="region of interest" description="Disordered" evidence="11">
    <location>
        <begin position="104"/>
        <end position="146"/>
    </location>
</feature>
<evidence type="ECO:0000256" key="6">
    <source>
        <dbReference type="ARBA" id="ARBA00023015"/>
    </source>
</evidence>
<accession>A0A8B6CHF2</accession>
<comment type="subcellular location">
    <subcellularLocation>
        <location evidence="1">Nucleus</location>
    </subcellularLocation>
</comment>
<evidence type="ECO:0000256" key="4">
    <source>
        <dbReference type="ARBA" id="ARBA00022771"/>
    </source>
</evidence>
<feature type="region of interest" description="Disordered" evidence="11">
    <location>
        <begin position="241"/>
        <end position="321"/>
    </location>
</feature>
<evidence type="ECO:0000256" key="7">
    <source>
        <dbReference type="ARBA" id="ARBA00023125"/>
    </source>
</evidence>
<feature type="domain" description="C2H2-type" evidence="12">
    <location>
        <begin position="681"/>
        <end position="709"/>
    </location>
</feature>
<proteinExistence type="predicted"/>
<dbReference type="AlphaFoldDB" id="A0A8B6CHF2"/>
<dbReference type="PROSITE" id="PS00028">
    <property type="entry name" value="ZINC_FINGER_C2H2_1"/>
    <property type="match status" value="12"/>
</dbReference>
<dbReference type="PANTHER" id="PTHR24384">
    <property type="entry name" value="FINGER PUTATIVE TRANSCRIPTION FACTOR FAMILY-RELATED"/>
    <property type="match status" value="1"/>
</dbReference>
<evidence type="ECO:0000256" key="10">
    <source>
        <dbReference type="PROSITE-ProRule" id="PRU00042"/>
    </source>
</evidence>
<dbReference type="GO" id="GO:0005634">
    <property type="term" value="C:nucleus"/>
    <property type="evidence" value="ECO:0007669"/>
    <property type="project" value="UniProtKB-SubCell"/>
</dbReference>
<protein>
    <recommendedName>
        <fullName evidence="12">C2H2-type domain-containing protein</fullName>
    </recommendedName>
</protein>
<gene>
    <name evidence="13" type="ORF">MGAL_10B022765</name>
</gene>
<evidence type="ECO:0000259" key="12">
    <source>
        <dbReference type="PROSITE" id="PS50157"/>
    </source>
</evidence>
<dbReference type="PANTHER" id="PTHR24384:SF189">
    <property type="entry name" value="C2H2-TYPE DOMAIN-CONTAINING PROTEIN-RELATED"/>
    <property type="match status" value="1"/>
</dbReference>
<feature type="domain" description="C2H2-type" evidence="12">
    <location>
        <begin position="849"/>
        <end position="872"/>
    </location>
</feature>
<feature type="compositionally biased region" description="Low complexity" evidence="11">
    <location>
        <begin position="281"/>
        <end position="290"/>
    </location>
</feature>
<evidence type="ECO:0000313" key="13">
    <source>
        <dbReference type="EMBL" id="VDI05586.1"/>
    </source>
</evidence>
<evidence type="ECO:0000256" key="11">
    <source>
        <dbReference type="SAM" id="MobiDB-lite"/>
    </source>
</evidence>
<evidence type="ECO:0000256" key="8">
    <source>
        <dbReference type="ARBA" id="ARBA00023163"/>
    </source>
</evidence>
<feature type="compositionally biased region" description="Basic and acidic residues" evidence="11">
    <location>
        <begin position="375"/>
        <end position="395"/>
    </location>
</feature>
<keyword evidence="9" id="KW-0539">Nucleus</keyword>
<keyword evidence="6" id="KW-0805">Transcription regulation</keyword>
<dbReference type="Proteomes" id="UP000596742">
    <property type="component" value="Unassembled WGS sequence"/>
</dbReference>
<dbReference type="OrthoDB" id="8117402at2759"/>
<dbReference type="InterPro" id="IPR013087">
    <property type="entry name" value="Znf_C2H2_type"/>
</dbReference>
<evidence type="ECO:0000256" key="3">
    <source>
        <dbReference type="ARBA" id="ARBA00022737"/>
    </source>
</evidence>
<dbReference type="Pfam" id="PF00096">
    <property type="entry name" value="zf-C2H2"/>
    <property type="match status" value="4"/>
</dbReference>
<keyword evidence="14" id="KW-1185">Reference proteome</keyword>
<dbReference type="GO" id="GO:0000981">
    <property type="term" value="F:DNA-binding transcription factor activity, RNA polymerase II-specific"/>
    <property type="evidence" value="ECO:0007669"/>
    <property type="project" value="TreeGrafter"/>
</dbReference>
<dbReference type="SMART" id="SM00355">
    <property type="entry name" value="ZnF_C2H2"/>
    <property type="match status" value="17"/>
</dbReference>
<keyword evidence="8" id="KW-0804">Transcription</keyword>
<feature type="domain" description="C2H2-type" evidence="12">
    <location>
        <begin position="709"/>
        <end position="737"/>
    </location>
</feature>
<evidence type="ECO:0000256" key="1">
    <source>
        <dbReference type="ARBA" id="ARBA00004123"/>
    </source>
</evidence>
<dbReference type="Gene3D" id="3.30.160.60">
    <property type="entry name" value="Classic Zinc Finger"/>
    <property type="match status" value="8"/>
</dbReference>
<feature type="domain" description="C2H2-type" evidence="12">
    <location>
        <begin position="545"/>
        <end position="564"/>
    </location>
</feature>
<dbReference type="GO" id="GO:0008270">
    <property type="term" value="F:zinc ion binding"/>
    <property type="evidence" value="ECO:0007669"/>
    <property type="project" value="UniProtKB-KW"/>
</dbReference>
<dbReference type="EMBL" id="UYJE01001828">
    <property type="protein sequence ID" value="VDI05586.1"/>
    <property type="molecule type" value="Genomic_DNA"/>
</dbReference>
<evidence type="ECO:0000313" key="14">
    <source>
        <dbReference type="Proteomes" id="UP000596742"/>
    </source>
</evidence>
<dbReference type="PROSITE" id="PS50157">
    <property type="entry name" value="ZINC_FINGER_C2H2_2"/>
    <property type="match status" value="10"/>
</dbReference>
<feature type="compositionally biased region" description="Basic and acidic residues" evidence="11">
    <location>
        <begin position="404"/>
        <end position="422"/>
    </location>
</feature>
<feature type="compositionally biased region" description="Basic and acidic residues" evidence="11">
    <location>
        <begin position="260"/>
        <end position="270"/>
    </location>
</feature>
<dbReference type="FunFam" id="3.30.160.60:FF:000065">
    <property type="entry name" value="B-cell CLL/lymphoma 6, member B"/>
    <property type="match status" value="1"/>
</dbReference>
<keyword evidence="7" id="KW-0238">DNA-binding</keyword>
<feature type="domain" description="C2H2-type" evidence="12">
    <location>
        <begin position="902"/>
        <end position="929"/>
    </location>
</feature>
<feature type="compositionally biased region" description="Polar residues" evidence="11">
    <location>
        <begin position="297"/>
        <end position="321"/>
    </location>
</feature>
<keyword evidence="2" id="KW-0479">Metal-binding</keyword>
<feature type="domain" description="C2H2-type" evidence="12">
    <location>
        <begin position="958"/>
        <end position="981"/>
    </location>
</feature>
<feature type="domain" description="C2H2-type" evidence="12">
    <location>
        <begin position="822"/>
        <end position="849"/>
    </location>
</feature>
<feature type="region of interest" description="Disordered" evidence="11">
    <location>
        <begin position="363"/>
        <end position="422"/>
    </location>
</feature>
<feature type="domain" description="C2H2-type" evidence="12">
    <location>
        <begin position="1049"/>
        <end position="1076"/>
    </location>
</feature>
<sequence>MSVTNINEESTTITVAMETDTLEEFDKDQFLDYSRLTTNKMLLAVTLDTGTMTMTSFASQLGNSFLQQSVQYAGVDFLDELQEFLSDHYKTKKLKIENKLLKDESNDEDQKKTVRDRKRKQEGSPLITDKKQKVTEKDLKSMSPKKDMARLTSIQTDNTMSRSGRKIRTPKWLLGNEISVSTGNEKTTNVAITKSRFNESADQIQSSVLKNVIKSEATNEKIIPNKTSLLKKIGKEIKVEIKDKSSSQESNKNNSMEDLADSKNKQDVKIRNSGQNTKKCNNTLDTTNNRNTHHVENTNSAQYTNKSYNTQDTSGNGNTQDVEITNSAQYTKKSYHTQDTSGDEIIQDVENINNDDEIGQEIQGFGKVQGSKVSENGKEIKEERCEKDTNDKNKIQDIPVEDNGQDKNHKDTDEQEKLKSNDSDEKLLHWAYGVAIDCEDKMKENKGTFKCRKCNEEMSSSLERVRHEVNEHNFIVMLKMKDHCAKPYKCPLCRRCMKFEESMRTHIVEHATTDITDLTCNVCKLQCINKVRLRDHMLTHGEAKFPCPNCGKKFRMKKYVRRHMIESCCSKFSADKNEECENELPAQADTSIHRNLAVNNSSDDVTVMKVNDNGSQIMSGQVESVSVSKTEDSLDENFAVGGDAETSDLSGNKSSLKLNSDEIFADENEQAEGNIISSSPLTCEICQETFMKKWNLQRHMFRKHSNEDFKCEVCQQAFKKKFALHNHLVREHNFDKDFKVICSKAEVQSEKFKCRECNEIFFSSMERVRHELYDHELAVLERYTGPAKKGKFKCPICKNKRETVETMKSHIRDHFETDVSELTCSVCKLQFKTKNRLQNHLPIHSEPKYPCQKCGKKFRMLKYVKRHMLETHKIAGSALKKGKQDLDSEKTKEIKKQKKTPGICDVCGKVFSSLASALQHRSVHTQERKHSCKVCQKRFRLKSALRNHMRLHQDNKDFVCEVCGMSFKMAQGLRMHRLRYHERVQYKCDHCNRKFKCIGGKKYHFLKEHREIAELAGLKMYPCNFCDRISSSHQEFLRHESSHIDNKIHVCDLCNNRFPTISQLNEHKKSHFGRQKNYMCLICTFKASSPYKIRRHLASTKHLENCSAKGYNSIAAMNMDDPDIVKVPMKRERCLSENDVKNEDENLSTDFSVSEVNEQKLLNQMDISVGEDGNSQTEDSVVEVKYVEIPYNIEEGSHIIYSEDNNLVYRVIEDGETGSLVEGENTIIYDTSINQAVESILKLQQSSSTNL</sequence>
<keyword evidence="3" id="KW-0677">Repeat</keyword>
<name>A0A8B6CHF2_MYTGA</name>
<dbReference type="InterPro" id="IPR036236">
    <property type="entry name" value="Znf_C2H2_sf"/>
</dbReference>
<evidence type="ECO:0000256" key="9">
    <source>
        <dbReference type="ARBA" id="ARBA00023242"/>
    </source>
</evidence>
<keyword evidence="5" id="KW-0862">Zinc</keyword>
<organism evidence="13 14">
    <name type="scientific">Mytilus galloprovincialis</name>
    <name type="common">Mediterranean mussel</name>
    <dbReference type="NCBI Taxonomy" id="29158"/>
    <lineage>
        <taxon>Eukaryota</taxon>
        <taxon>Metazoa</taxon>
        <taxon>Spiralia</taxon>
        <taxon>Lophotrochozoa</taxon>
        <taxon>Mollusca</taxon>
        <taxon>Bivalvia</taxon>
        <taxon>Autobranchia</taxon>
        <taxon>Pteriomorphia</taxon>
        <taxon>Mytilida</taxon>
        <taxon>Mytiloidea</taxon>
        <taxon>Mytilidae</taxon>
        <taxon>Mytilinae</taxon>
        <taxon>Mytilus</taxon>
    </lineage>
</organism>
<dbReference type="Pfam" id="PF13912">
    <property type="entry name" value="zf-C2H2_6"/>
    <property type="match status" value="3"/>
</dbReference>
<dbReference type="SUPFAM" id="SSF57667">
    <property type="entry name" value="beta-beta-alpha zinc fingers"/>
    <property type="match status" value="6"/>
</dbReference>
<dbReference type="InterPro" id="IPR050752">
    <property type="entry name" value="C2H2-ZF_domain"/>
</dbReference>
<reference evidence="13" key="1">
    <citation type="submission" date="2018-11" db="EMBL/GenBank/DDBJ databases">
        <authorList>
            <person name="Alioto T."/>
            <person name="Alioto T."/>
        </authorList>
    </citation>
    <scope>NUCLEOTIDE SEQUENCE</scope>
</reference>
<keyword evidence="4 10" id="KW-0863">Zinc-finger</keyword>
<evidence type="ECO:0000256" key="5">
    <source>
        <dbReference type="ARBA" id="ARBA00022833"/>
    </source>
</evidence>
<dbReference type="GO" id="GO:0000978">
    <property type="term" value="F:RNA polymerase II cis-regulatory region sequence-specific DNA binding"/>
    <property type="evidence" value="ECO:0007669"/>
    <property type="project" value="TreeGrafter"/>
</dbReference>
<comment type="caution">
    <text evidence="13">The sequence shown here is derived from an EMBL/GenBank/DDBJ whole genome shotgun (WGS) entry which is preliminary data.</text>
</comment>
<feature type="compositionally biased region" description="Basic and acidic residues" evidence="11">
    <location>
        <begin position="104"/>
        <end position="113"/>
    </location>
</feature>
<feature type="compositionally biased region" description="Basic and acidic residues" evidence="11">
    <location>
        <begin position="128"/>
        <end position="146"/>
    </location>
</feature>
<feature type="domain" description="C2H2-type" evidence="12">
    <location>
        <begin position="930"/>
        <end position="957"/>
    </location>
</feature>
<feature type="domain" description="C2H2-type" evidence="12">
    <location>
        <begin position="1021"/>
        <end position="1048"/>
    </location>
</feature>
<evidence type="ECO:0000256" key="2">
    <source>
        <dbReference type="ARBA" id="ARBA00022723"/>
    </source>
</evidence>